<dbReference type="InParanoid" id="A0A3N4KT93"/>
<organism evidence="1 2">
    <name type="scientific">Morchella conica CCBAS932</name>
    <dbReference type="NCBI Taxonomy" id="1392247"/>
    <lineage>
        <taxon>Eukaryota</taxon>
        <taxon>Fungi</taxon>
        <taxon>Dikarya</taxon>
        <taxon>Ascomycota</taxon>
        <taxon>Pezizomycotina</taxon>
        <taxon>Pezizomycetes</taxon>
        <taxon>Pezizales</taxon>
        <taxon>Morchellaceae</taxon>
        <taxon>Morchella</taxon>
    </lineage>
</organism>
<dbReference type="EMBL" id="ML119127">
    <property type="protein sequence ID" value="RPB12718.1"/>
    <property type="molecule type" value="Genomic_DNA"/>
</dbReference>
<keyword evidence="2" id="KW-1185">Reference proteome</keyword>
<evidence type="ECO:0000313" key="2">
    <source>
        <dbReference type="Proteomes" id="UP000277580"/>
    </source>
</evidence>
<name>A0A3N4KT93_9PEZI</name>
<sequence>MDRWRGVKLASGPEINVWFPGCEIRSSLESLASIHPGAWHSIPTPTNIQRPVFPPSPRPGWRASEPCKGYMASYQAR</sequence>
<accession>A0A3N4KT93</accession>
<reference evidence="1 2" key="1">
    <citation type="journal article" date="2018" name="Nat. Ecol. Evol.">
        <title>Pezizomycetes genomes reveal the molecular basis of ectomycorrhizal truffle lifestyle.</title>
        <authorList>
            <person name="Murat C."/>
            <person name="Payen T."/>
            <person name="Noel B."/>
            <person name="Kuo A."/>
            <person name="Morin E."/>
            <person name="Chen J."/>
            <person name="Kohler A."/>
            <person name="Krizsan K."/>
            <person name="Balestrini R."/>
            <person name="Da Silva C."/>
            <person name="Montanini B."/>
            <person name="Hainaut M."/>
            <person name="Levati E."/>
            <person name="Barry K.W."/>
            <person name="Belfiori B."/>
            <person name="Cichocki N."/>
            <person name="Clum A."/>
            <person name="Dockter R.B."/>
            <person name="Fauchery L."/>
            <person name="Guy J."/>
            <person name="Iotti M."/>
            <person name="Le Tacon F."/>
            <person name="Lindquist E.A."/>
            <person name="Lipzen A."/>
            <person name="Malagnac F."/>
            <person name="Mello A."/>
            <person name="Molinier V."/>
            <person name="Miyauchi S."/>
            <person name="Poulain J."/>
            <person name="Riccioni C."/>
            <person name="Rubini A."/>
            <person name="Sitrit Y."/>
            <person name="Splivallo R."/>
            <person name="Traeger S."/>
            <person name="Wang M."/>
            <person name="Zifcakova L."/>
            <person name="Wipf D."/>
            <person name="Zambonelli A."/>
            <person name="Paolocci F."/>
            <person name="Nowrousian M."/>
            <person name="Ottonello S."/>
            <person name="Baldrian P."/>
            <person name="Spatafora J.W."/>
            <person name="Henrissat B."/>
            <person name="Nagy L.G."/>
            <person name="Aury J.M."/>
            <person name="Wincker P."/>
            <person name="Grigoriev I.V."/>
            <person name="Bonfante P."/>
            <person name="Martin F.M."/>
        </authorList>
    </citation>
    <scope>NUCLEOTIDE SEQUENCE [LARGE SCALE GENOMIC DNA]</scope>
    <source>
        <strain evidence="1 2">CCBAS932</strain>
    </source>
</reference>
<dbReference type="Proteomes" id="UP000277580">
    <property type="component" value="Unassembled WGS sequence"/>
</dbReference>
<protein>
    <submittedName>
        <fullName evidence="1">Uncharacterized protein</fullName>
    </submittedName>
</protein>
<evidence type="ECO:0000313" key="1">
    <source>
        <dbReference type="EMBL" id="RPB12718.1"/>
    </source>
</evidence>
<proteinExistence type="predicted"/>
<gene>
    <name evidence="1" type="ORF">P167DRAFT_535719</name>
</gene>
<dbReference type="AlphaFoldDB" id="A0A3N4KT93"/>